<organism evidence="3 4">
    <name type="scientific">Aurantimonas endophytica</name>
    <dbReference type="NCBI Taxonomy" id="1522175"/>
    <lineage>
        <taxon>Bacteria</taxon>
        <taxon>Pseudomonadati</taxon>
        <taxon>Pseudomonadota</taxon>
        <taxon>Alphaproteobacteria</taxon>
        <taxon>Hyphomicrobiales</taxon>
        <taxon>Aurantimonadaceae</taxon>
        <taxon>Aurantimonas</taxon>
    </lineage>
</organism>
<gene>
    <name evidence="3" type="ORF">GGR03_002150</name>
</gene>
<sequence length="456" mass="51530">MLISNAQNFEDVILWRALKHVDSGFYIDIGAQDPSDDSVSLLFYEQGWRGIHVEPSEEYALKLRSARPDEEIIEALVGAEEGVSTFFEIGTSGLSTGSEALANKYRDAGWTINRSEKSSIRLASLLERYWDRDIHWLKIDVEGMEADVINSWHPSNVRPWILVVESTVPNSQIQDHHMWDPVVLDLGYIFVYFDGLNRFYVHSSHSELADCFGPGPNVFDRFILGASRQYFHQLSLQLLHSEQDNSRLQIRLDATADEVRQRDEQLASLQAATRVMERQSEALATEIAQKSQKLAEHEATYRSTLTTVERLSSALAAEIAEKKQKIAELELTQSELGRLRSSGRGQSSAAWLIQGASAWLLLKPGSRPRRLAGRFARASAAYLRERPRAKQVVITLTKLVPPAQAILYRFAAQTSDPQSELDVLTGRQWYLEPEPSMQKKWATLLAIRPSAPRADR</sequence>
<dbReference type="Gene3D" id="3.40.50.150">
    <property type="entry name" value="Vaccinia Virus protein VP39"/>
    <property type="match status" value="1"/>
</dbReference>
<feature type="coiled-coil region" evidence="1">
    <location>
        <begin position="280"/>
        <end position="332"/>
    </location>
</feature>
<dbReference type="AlphaFoldDB" id="A0A7W6MPJ5"/>
<keyword evidence="3" id="KW-0808">Transferase</keyword>
<dbReference type="NCBIfam" id="TIGR01444">
    <property type="entry name" value="fkbM_fam"/>
    <property type="match status" value="1"/>
</dbReference>
<evidence type="ECO:0000313" key="4">
    <source>
        <dbReference type="Proteomes" id="UP000588647"/>
    </source>
</evidence>
<evidence type="ECO:0000259" key="2">
    <source>
        <dbReference type="Pfam" id="PF05050"/>
    </source>
</evidence>
<dbReference type="Pfam" id="PF05050">
    <property type="entry name" value="Methyltransf_21"/>
    <property type="match status" value="1"/>
</dbReference>
<dbReference type="GO" id="GO:0008168">
    <property type="term" value="F:methyltransferase activity"/>
    <property type="evidence" value="ECO:0007669"/>
    <property type="project" value="UniProtKB-KW"/>
</dbReference>
<reference evidence="3 4" key="1">
    <citation type="submission" date="2020-08" db="EMBL/GenBank/DDBJ databases">
        <title>Genomic Encyclopedia of Type Strains, Phase IV (KMG-IV): sequencing the most valuable type-strain genomes for metagenomic binning, comparative biology and taxonomic classification.</title>
        <authorList>
            <person name="Goeker M."/>
        </authorList>
    </citation>
    <scope>NUCLEOTIDE SEQUENCE [LARGE SCALE GENOMIC DNA]</scope>
    <source>
        <strain evidence="3 4">DSM 103570</strain>
    </source>
</reference>
<protein>
    <submittedName>
        <fullName evidence="3">FkbM family methyltransferase</fullName>
    </submittedName>
</protein>
<accession>A0A7W6MPJ5</accession>
<comment type="caution">
    <text evidence="3">The sequence shown here is derived from an EMBL/GenBank/DDBJ whole genome shotgun (WGS) entry which is preliminary data.</text>
</comment>
<evidence type="ECO:0000313" key="3">
    <source>
        <dbReference type="EMBL" id="MBB4003075.1"/>
    </source>
</evidence>
<keyword evidence="3" id="KW-0489">Methyltransferase</keyword>
<dbReference type="GO" id="GO:0032259">
    <property type="term" value="P:methylation"/>
    <property type="evidence" value="ECO:0007669"/>
    <property type="project" value="UniProtKB-KW"/>
</dbReference>
<dbReference type="EMBL" id="JACIEM010000002">
    <property type="protein sequence ID" value="MBB4003075.1"/>
    <property type="molecule type" value="Genomic_DNA"/>
</dbReference>
<dbReference type="RefSeq" id="WP_183207739.1">
    <property type="nucleotide sequence ID" value="NZ_JAAAMM010000002.1"/>
</dbReference>
<dbReference type="SUPFAM" id="SSF53335">
    <property type="entry name" value="S-adenosyl-L-methionine-dependent methyltransferases"/>
    <property type="match status" value="1"/>
</dbReference>
<feature type="domain" description="Methyltransferase FkbM" evidence="2">
    <location>
        <begin position="28"/>
        <end position="190"/>
    </location>
</feature>
<keyword evidence="4" id="KW-1185">Reference proteome</keyword>
<proteinExistence type="predicted"/>
<dbReference type="InterPro" id="IPR029063">
    <property type="entry name" value="SAM-dependent_MTases_sf"/>
</dbReference>
<dbReference type="InterPro" id="IPR006342">
    <property type="entry name" value="FkbM_mtfrase"/>
</dbReference>
<evidence type="ECO:0000256" key="1">
    <source>
        <dbReference type="SAM" id="Coils"/>
    </source>
</evidence>
<keyword evidence="1" id="KW-0175">Coiled coil</keyword>
<dbReference type="Proteomes" id="UP000588647">
    <property type="component" value="Unassembled WGS sequence"/>
</dbReference>
<name>A0A7W6MPJ5_9HYPH</name>